<accession>A0ACC1S9T1</accession>
<dbReference type="EMBL" id="JANHOG010001564">
    <property type="protein sequence ID" value="KAJ3535059.1"/>
    <property type="molecule type" value="Genomic_DNA"/>
</dbReference>
<sequence length="308" mass="34235">MVTTVIITFSRYSPPSTEIKEDVKFDTLDLLRDPAVAAKHVELHKQGAGLHTTGIIGFVFATLAQITPKAEELYQSIKDMVSKIDFSNAPPSLKQQYEILLERFDPKTGSPGCEFISFPGFLSFPSKPSSAFLHIPPADENAEPPEPGKRYITIFAASNHPFSRGTIHSTSADPTKDPDFDPRYFEKNIDLDVLVEMCKFARQIANTSPFKDMVVKELNPGLEVQTDEQWREWIKPSFSTTWHTSSSCSMLPREKEGVVDPSLKVYGTENLRVVDLSVVPLQFAAHPQAVVYGVAEQAADIIKGKFTA</sequence>
<comment type="caution">
    <text evidence="1">The sequence shown here is derived from an EMBL/GenBank/DDBJ whole genome shotgun (WGS) entry which is preliminary data.</text>
</comment>
<organism evidence="1 2">
    <name type="scientific">Phlebia brevispora</name>
    <dbReference type="NCBI Taxonomy" id="194682"/>
    <lineage>
        <taxon>Eukaryota</taxon>
        <taxon>Fungi</taxon>
        <taxon>Dikarya</taxon>
        <taxon>Basidiomycota</taxon>
        <taxon>Agaricomycotina</taxon>
        <taxon>Agaricomycetes</taxon>
        <taxon>Polyporales</taxon>
        <taxon>Meruliaceae</taxon>
        <taxon>Phlebia</taxon>
    </lineage>
</organism>
<name>A0ACC1S9T1_9APHY</name>
<keyword evidence="2" id="KW-1185">Reference proteome</keyword>
<protein>
    <submittedName>
        <fullName evidence="1">Uncharacterized protein</fullName>
    </submittedName>
</protein>
<evidence type="ECO:0000313" key="1">
    <source>
        <dbReference type="EMBL" id="KAJ3535059.1"/>
    </source>
</evidence>
<evidence type="ECO:0000313" key="2">
    <source>
        <dbReference type="Proteomes" id="UP001148662"/>
    </source>
</evidence>
<gene>
    <name evidence="1" type="ORF">NM688_g7031</name>
</gene>
<dbReference type="Proteomes" id="UP001148662">
    <property type="component" value="Unassembled WGS sequence"/>
</dbReference>
<reference evidence="1" key="1">
    <citation type="submission" date="2022-07" db="EMBL/GenBank/DDBJ databases">
        <title>Genome Sequence of Phlebia brevispora.</title>
        <authorList>
            <person name="Buettner E."/>
        </authorList>
    </citation>
    <scope>NUCLEOTIDE SEQUENCE</scope>
    <source>
        <strain evidence="1">MPL23</strain>
    </source>
</reference>
<proteinExistence type="predicted"/>